<comment type="caution">
    <text evidence="1">The sequence shown here is derived from an EMBL/GenBank/DDBJ whole genome shotgun (WGS) entry which is preliminary data.</text>
</comment>
<keyword evidence="1" id="KW-0378">Hydrolase</keyword>
<name>A0ACC3B479_9EURO</name>
<sequence>MSQVTDQDRDRIPHDQPDRRRSPRLNPDAPDVSTTSDPNPQTTQRGQGSDCHRDISPKHDDGKESGEQSPQYDTYGSDDDDIGGRLYDPGYMCPIGTQWYPPSHDDIEPDCSFSDVYQWTHNHVEEDDVVKGTILASEKQAIMDALDGWCLYKDWDSLVGALPERALRCMTDLLARALVVKDIIETIGKNPFFYMDLGDDVSGRADALPPPLGLELYLLWQKLQKVDRVAAHKWREQTVHLMNKALPHQRPKDTFAGVRSLRLRRRIARQLATKMLDKSSPLYPLLRKDVDAQTKLARFEWMLRIYRHAAERSVKMWVDELGYQFYTDIHQIGLYDENSELYHMEWQTWLTFNDNNPNGRRTVLLLAPLIWQLQFGVEPTPREELDGFSPAPVDEDGHPNVIGSPANLNDPESSASIDDIRLKTEFEKHKDIRDYLRKWQDNNLNPLDPIRGAQTTNVPGQSSPWIGNMQSDATESNDYGSEALREADEDVGEFDNLADEGDGAHDFLEPGDLVALSAPDGLMCFSIYVRSMFKQQQFYTIRGKWRVAYDRDIEYVKKGFAPRELVDPLYPHFPDTIAQLSPHLQSTIEGGVPRPVGAPLVNMMKTFDEQAQEIFQNHSSRLFNMHDIVADENDKLEFTVKELACKALNLEKDQLTPAALCAVHHATRRNQFLIQRDRSSPFSDSYLVLPKRVAQILETVTNWVRDHQKHIVQSGGLAGMGIPPENRLPQFIQKARRLIQHSRKMRSPTTMASVGPTAHRFQPGEGGTSVTARTVQTERTESFNANDRLIIEFLKLWAISSDQMTLGTLRSAGSHIMRATGMYESLDLTAATVPLFLQEIGAIAPWDNLRLLDPSIALPGHGVSPSSDAAWADVQQASEQFKSGGVKDTMQDTRTDWGDLPVYCVDSLDAQEIDDGISLDRIPGCDDTFWIRTHIANPSAFIDSKHKIMQYAASRVQTLYTPERTYPMLPETLTQEHFSLAPNRPTLTFSAKMNLKGEVLETDVSNGTVRNVVYITHDKLRSLFEPETQGSMESLAVGGNFQPEPSRKEMRESLSSEDENTFHTMRKLMLAFREQRCKNGAMEWPSPVDTSVSMTVGLEPLKPHPMPVENATFVLGDPIIRLRQREVDPHEVPDMSKRDLVSLLMNLACWVSARWCAERNIPVVYDGTYYHPEYPQLTNRNIAKFGGQSWFELAAPKGVSASTPARHVPLGLDAYVKSTSPLRRYTDLLAHYQIEAALRFEHENGRRLDATTDETFLPFSREYVDNYIASSRWKRNRLRSVDRASKQFWGCMLLFRAFYFSECALPETFKCLVHKPYSSIALVGTQSGHGYAGVITSLGIRCQILAPEGSPDIDVLSVVEAKIHQVDLSRLVVVMEATRVLKPFERVGEWR</sequence>
<protein>
    <submittedName>
        <fullName evidence="1">3'-5' RNA exonuclease complex component</fullName>
        <ecNumber evidence="1">3.1.13.1</ecNumber>
    </submittedName>
</protein>
<keyword evidence="1" id="KW-0269">Exonuclease</keyword>
<dbReference type="Proteomes" id="UP001177260">
    <property type="component" value="Unassembled WGS sequence"/>
</dbReference>
<dbReference type="EC" id="3.1.13.1" evidence="1"/>
<keyword evidence="1" id="KW-0540">Nuclease</keyword>
<evidence type="ECO:0000313" key="2">
    <source>
        <dbReference type="Proteomes" id="UP001177260"/>
    </source>
</evidence>
<organism evidence="1 2">
    <name type="scientific">Aspergillus melleus</name>
    <dbReference type="NCBI Taxonomy" id="138277"/>
    <lineage>
        <taxon>Eukaryota</taxon>
        <taxon>Fungi</taxon>
        <taxon>Dikarya</taxon>
        <taxon>Ascomycota</taxon>
        <taxon>Pezizomycotina</taxon>
        <taxon>Eurotiomycetes</taxon>
        <taxon>Eurotiomycetidae</taxon>
        <taxon>Eurotiales</taxon>
        <taxon>Aspergillaceae</taxon>
        <taxon>Aspergillus</taxon>
        <taxon>Aspergillus subgen. Circumdati</taxon>
    </lineage>
</organism>
<keyword evidence="2" id="KW-1185">Reference proteome</keyword>
<gene>
    <name evidence="1" type="primary">MSU1</name>
    <name evidence="1" type="ORF">N8T08_004710</name>
</gene>
<accession>A0ACC3B479</accession>
<dbReference type="EMBL" id="JAOPJF010000027">
    <property type="protein sequence ID" value="KAK1144995.1"/>
    <property type="molecule type" value="Genomic_DNA"/>
</dbReference>
<reference evidence="1 2" key="1">
    <citation type="journal article" date="2023" name="ACS Omega">
        <title>Identification of the Neoaspergillic Acid Biosynthesis Gene Cluster by Establishing an In Vitro CRISPR-Ribonucleoprotein Genetic System in Aspergillus melleus.</title>
        <authorList>
            <person name="Yuan B."/>
            <person name="Grau M.F."/>
            <person name="Murata R.M."/>
            <person name="Torok T."/>
            <person name="Venkateswaran K."/>
            <person name="Stajich J.E."/>
            <person name="Wang C.C.C."/>
        </authorList>
    </citation>
    <scope>NUCLEOTIDE SEQUENCE [LARGE SCALE GENOMIC DNA]</scope>
    <source>
        <strain evidence="1 2">IMV 1140</strain>
    </source>
</reference>
<evidence type="ECO:0000313" key="1">
    <source>
        <dbReference type="EMBL" id="KAK1144995.1"/>
    </source>
</evidence>
<proteinExistence type="predicted"/>